<feature type="domain" description="ABC transporter" evidence="9">
    <location>
        <begin position="385"/>
        <end position="622"/>
    </location>
</feature>
<dbReference type="InterPro" id="IPR039421">
    <property type="entry name" value="Type_1_exporter"/>
</dbReference>
<evidence type="ECO:0000256" key="8">
    <source>
        <dbReference type="SAM" id="Phobius"/>
    </source>
</evidence>
<evidence type="ECO:0000256" key="7">
    <source>
        <dbReference type="ARBA" id="ARBA00023136"/>
    </source>
</evidence>
<dbReference type="Pfam" id="PF00005">
    <property type="entry name" value="ABC_tran"/>
    <property type="match status" value="1"/>
</dbReference>
<feature type="transmembrane region" description="Helical" evidence="8">
    <location>
        <begin position="148"/>
        <end position="180"/>
    </location>
</feature>
<sequence length="653" mass="71734">MLKNPAILLLDEATSALDSESEKLVQEALDRFMIGRTTLVIAHRLSTIRKADLGGVLAAAEVACLKSEPTMSSLPKEKTVSTPNSSECRKQLMKLLSAMPERVVQGLLVQETHLSMDAAYTSYRLEKLPFKEQASSFWRLAKMNSPEWAYALVGSIGSVICGSLSAFFAYVLSAVLSVYYNPDHAYMIRGNCQILLSFNWSFIRRPYFQYGKESSRIAARLALDANNVRSAIGDRISIIMQNSALMLVACTAGFVLQWRLALVLIAVFPVVVAATVLQTVVISTENVHEWILWRPRSSTHSKATQLAGEAVANVRTVAAFNSESKIVGLFTSSLHPPLSRCFWKGQIAGSGYGIAQFLLYASYALGLWYASWLVKHGISDFSKTIRVFMVLMVSANGAAETLTLAPDFIKGGRAMRSVFELLAAELKSSPMIRNYNHSGRLRGRVIIDGKDIRKYNLKSLRRHIAVVPQEPCLFATTIYENIAYGHESATESEITEAATLANAHKFISSLPDGYKTFVGERGVQLSGGQKQRIAIARAFLRKAEIMLLDEATSALDAESERCIQEALDRACAGKTTILVAHRLSTIRSAHVIAVLDDGKVAEQGSHSHLLKSYPDGIYARMIQLQRFSHGQAVSMVASAGSSSSGRHQDREVQ</sequence>
<dbReference type="CDD" id="cd18578">
    <property type="entry name" value="ABC_6TM_Pgp_ABCB1_D2_like"/>
    <property type="match status" value="1"/>
</dbReference>
<keyword evidence="6 8" id="KW-1133">Transmembrane helix</keyword>
<dbReference type="PROSITE" id="PS00211">
    <property type="entry name" value="ABC_TRANSPORTER_1"/>
    <property type="match status" value="1"/>
</dbReference>
<dbReference type="AlphaFoldDB" id="A0AAE1W3Z9"/>
<dbReference type="EMBL" id="JACGWL010000015">
    <property type="protein sequence ID" value="KAK4386378.1"/>
    <property type="molecule type" value="Genomic_DNA"/>
</dbReference>
<feature type="transmembrane region" description="Helical" evidence="8">
    <location>
        <begin position="186"/>
        <end position="203"/>
    </location>
</feature>
<keyword evidence="2" id="KW-0813">Transport</keyword>
<dbReference type="Pfam" id="PF00664">
    <property type="entry name" value="ABC_membrane"/>
    <property type="match status" value="1"/>
</dbReference>
<protein>
    <submittedName>
        <fullName evidence="11">ABC transporter B family member 1</fullName>
    </submittedName>
</protein>
<dbReference type="GO" id="GO:0140359">
    <property type="term" value="F:ABC-type transporter activity"/>
    <property type="evidence" value="ECO:0007669"/>
    <property type="project" value="InterPro"/>
</dbReference>
<evidence type="ECO:0000256" key="2">
    <source>
        <dbReference type="ARBA" id="ARBA00022448"/>
    </source>
</evidence>
<dbReference type="GO" id="GO:0016020">
    <property type="term" value="C:membrane"/>
    <property type="evidence" value="ECO:0007669"/>
    <property type="project" value="UniProtKB-SubCell"/>
</dbReference>
<dbReference type="InterPro" id="IPR017871">
    <property type="entry name" value="ABC_transporter-like_CS"/>
</dbReference>
<dbReference type="PROSITE" id="PS50929">
    <property type="entry name" value="ABC_TM1F"/>
    <property type="match status" value="1"/>
</dbReference>
<dbReference type="Proteomes" id="UP001289374">
    <property type="component" value="Unassembled WGS sequence"/>
</dbReference>
<dbReference type="PROSITE" id="PS50893">
    <property type="entry name" value="ABC_TRANSPORTER_2"/>
    <property type="match status" value="1"/>
</dbReference>
<dbReference type="InterPro" id="IPR036640">
    <property type="entry name" value="ABC1_TM_sf"/>
</dbReference>
<dbReference type="FunFam" id="3.40.50.300:FF:000604">
    <property type="entry name" value="ABC transporter B family member 28"/>
    <property type="match status" value="1"/>
</dbReference>
<keyword evidence="12" id="KW-1185">Reference proteome</keyword>
<feature type="transmembrane region" description="Helical" evidence="8">
    <location>
        <begin position="384"/>
        <end position="405"/>
    </location>
</feature>
<keyword evidence="7 8" id="KW-0472">Membrane</keyword>
<feature type="domain" description="ABC transmembrane type-1" evidence="10">
    <location>
        <begin position="214"/>
        <end position="410"/>
    </location>
</feature>
<dbReference type="GO" id="GO:0016887">
    <property type="term" value="F:ATP hydrolysis activity"/>
    <property type="evidence" value="ECO:0007669"/>
    <property type="project" value="InterPro"/>
</dbReference>
<name>A0AAE1W3Z9_9LAMI</name>
<comment type="subcellular location">
    <subcellularLocation>
        <location evidence="1">Membrane</location>
        <topology evidence="1">Multi-pass membrane protein</topology>
    </subcellularLocation>
</comment>
<keyword evidence="3 8" id="KW-0812">Transmembrane</keyword>
<dbReference type="GO" id="GO:0005524">
    <property type="term" value="F:ATP binding"/>
    <property type="evidence" value="ECO:0007669"/>
    <property type="project" value="UniProtKB-KW"/>
</dbReference>
<reference evidence="11" key="1">
    <citation type="submission" date="2020-06" db="EMBL/GenBank/DDBJ databases">
        <authorList>
            <person name="Li T."/>
            <person name="Hu X."/>
            <person name="Zhang T."/>
            <person name="Song X."/>
            <person name="Zhang H."/>
            <person name="Dai N."/>
            <person name="Sheng W."/>
            <person name="Hou X."/>
            <person name="Wei L."/>
        </authorList>
    </citation>
    <scope>NUCLEOTIDE SEQUENCE</scope>
    <source>
        <strain evidence="11">K16</strain>
        <tissue evidence="11">Leaf</tissue>
    </source>
</reference>
<evidence type="ECO:0000256" key="5">
    <source>
        <dbReference type="ARBA" id="ARBA00022840"/>
    </source>
</evidence>
<dbReference type="SUPFAM" id="SSF90123">
    <property type="entry name" value="ABC transporter transmembrane region"/>
    <property type="match status" value="1"/>
</dbReference>
<accession>A0AAE1W3Z9</accession>
<dbReference type="PANTHER" id="PTHR24221:SF489">
    <property type="entry name" value="ABC TRANSPORTER B FAMILY MEMBER 1"/>
    <property type="match status" value="1"/>
</dbReference>
<dbReference type="PANTHER" id="PTHR24221">
    <property type="entry name" value="ATP-BINDING CASSETTE SUB-FAMILY B"/>
    <property type="match status" value="1"/>
</dbReference>
<feature type="transmembrane region" description="Helical" evidence="8">
    <location>
        <begin position="352"/>
        <end position="372"/>
    </location>
</feature>
<dbReference type="SUPFAM" id="SSF52540">
    <property type="entry name" value="P-loop containing nucleoside triphosphate hydrolases"/>
    <property type="match status" value="2"/>
</dbReference>
<evidence type="ECO:0000313" key="11">
    <source>
        <dbReference type="EMBL" id="KAK4386378.1"/>
    </source>
</evidence>
<evidence type="ECO:0000256" key="3">
    <source>
        <dbReference type="ARBA" id="ARBA00022692"/>
    </source>
</evidence>
<dbReference type="InterPro" id="IPR027417">
    <property type="entry name" value="P-loop_NTPase"/>
</dbReference>
<evidence type="ECO:0000259" key="10">
    <source>
        <dbReference type="PROSITE" id="PS50929"/>
    </source>
</evidence>
<keyword evidence="5" id="KW-0067">ATP-binding</keyword>
<evidence type="ECO:0000256" key="6">
    <source>
        <dbReference type="ARBA" id="ARBA00022989"/>
    </source>
</evidence>
<comment type="caution">
    <text evidence="11">The sequence shown here is derived from an EMBL/GenBank/DDBJ whole genome shotgun (WGS) entry which is preliminary data.</text>
</comment>
<dbReference type="Gene3D" id="1.20.1560.10">
    <property type="entry name" value="ABC transporter type 1, transmembrane domain"/>
    <property type="match status" value="2"/>
</dbReference>
<evidence type="ECO:0000256" key="4">
    <source>
        <dbReference type="ARBA" id="ARBA00022741"/>
    </source>
</evidence>
<gene>
    <name evidence="11" type="ORF">Sango_2508400</name>
</gene>
<proteinExistence type="predicted"/>
<reference evidence="11" key="2">
    <citation type="journal article" date="2024" name="Plant">
        <title>Genomic evolution and insights into agronomic trait innovations of Sesamum species.</title>
        <authorList>
            <person name="Miao H."/>
            <person name="Wang L."/>
            <person name="Qu L."/>
            <person name="Liu H."/>
            <person name="Sun Y."/>
            <person name="Le M."/>
            <person name="Wang Q."/>
            <person name="Wei S."/>
            <person name="Zheng Y."/>
            <person name="Lin W."/>
            <person name="Duan Y."/>
            <person name="Cao H."/>
            <person name="Xiong S."/>
            <person name="Wang X."/>
            <person name="Wei L."/>
            <person name="Li C."/>
            <person name="Ma Q."/>
            <person name="Ju M."/>
            <person name="Zhao R."/>
            <person name="Li G."/>
            <person name="Mu C."/>
            <person name="Tian Q."/>
            <person name="Mei H."/>
            <person name="Zhang T."/>
            <person name="Gao T."/>
            <person name="Zhang H."/>
        </authorList>
    </citation>
    <scope>NUCLEOTIDE SEQUENCE</scope>
    <source>
        <strain evidence="11">K16</strain>
    </source>
</reference>
<dbReference type="GO" id="GO:0005737">
    <property type="term" value="C:cytoplasm"/>
    <property type="evidence" value="ECO:0007669"/>
    <property type="project" value="UniProtKB-ARBA"/>
</dbReference>
<evidence type="ECO:0000256" key="1">
    <source>
        <dbReference type="ARBA" id="ARBA00004141"/>
    </source>
</evidence>
<evidence type="ECO:0000259" key="9">
    <source>
        <dbReference type="PROSITE" id="PS50893"/>
    </source>
</evidence>
<evidence type="ECO:0000313" key="12">
    <source>
        <dbReference type="Proteomes" id="UP001289374"/>
    </source>
</evidence>
<dbReference type="InterPro" id="IPR003439">
    <property type="entry name" value="ABC_transporter-like_ATP-bd"/>
</dbReference>
<organism evidence="11 12">
    <name type="scientific">Sesamum angolense</name>
    <dbReference type="NCBI Taxonomy" id="2727404"/>
    <lineage>
        <taxon>Eukaryota</taxon>
        <taxon>Viridiplantae</taxon>
        <taxon>Streptophyta</taxon>
        <taxon>Embryophyta</taxon>
        <taxon>Tracheophyta</taxon>
        <taxon>Spermatophyta</taxon>
        <taxon>Magnoliopsida</taxon>
        <taxon>eudicotyledons</taxon>
        <taxon>Gunneridae</taxon>
        <taxon>Pentapetalae</taxon>
        <taxon>asterids</taxon>
        <taxon>lamiids</taxon>
        <taxon>Lamiales</taxon>
        <taxon>Pedaliaceae</taxon>
        <taxon>Sesamum</taxon>
    </lineage>
</organism>
<dbReference type="InterPro" id="IPR011527">
    <property type="entry name" value="ABC1_TM_dom"/>
</dbReference>
<dbReference type="Gene3D" id="3.40.50.300">
    <property type="entry name" value="P-loop containing nucleotide triphosphate hydrolases"/>
    <property type="match status" value="2"/>
</dbReference>
<keyword evidence="4" id="KW-0547">Nucleotide-binding</keyword>
<feature type="transmembrane region" description="Helical" evidence="8">
    <location>
        <begin position="262"/>
        <end position="284"/>
    </location>
</feature>